<dbReference type="InterPro" id="IPR050205">
    <property type="entry name" value="CDPK_Ser/Thr_kinases"/>
</dbReference>
<dbReference type="Pfam" id="PF00069">
    <property type="entry name" value="Pkinase"/>
    <property type="match status" value="1"/>
</dbReference>
<evidence type="ECO:0000259" key="8">
    <source>
        <dbReference type="PROSITE" id="PS50011"/>
    </source>
</evidence>
<evidence type="ECO:0000256" key="3">
    <source>
        <dbReference type="ARBA" id="ARBA00022741"/>
    </source>
</evidence>
<dbReference type="GO" id="GO:0005516">
    <property type="term" value="F:calmodulin binding"/>
    <property type="evidence" value="ECO:0000318"/>
    <property type="project" value="GO_Central"/>
</dbReference>
<dbReference type="InterPro" id="IPR008271">
    <property type="entry name" value="Ser/Thr_kinase_AS"/>
</dbReference>
<feature type="domain" description="Protein kinase" evidence="8">
    <location>
        <begin position="9"/>
        <end position="263"/>
    </location>
</feature>
<dbReference type="GO" id="GO:0005524">
    <property type="term" value="F:ATP binding"/>
    <property type="evidence" value="ECO:0007669"/>
    <property type="project" value="UniProtKB-UniRule"/>
</dbReference>
<dbReference type="SMART" id="SM00220">
    <property type="entry name" value="S_TKc"/>
    <property type="match status" value="1"/>
</dbReference>
<dbReference type="SUPFAM" id="SSF56112">
    <property type="entry name" value="Protein kinase-like (PK-like)"/>
    <property type="match status" value="1"/>
</dbReference>
<keyword evidence="5 6" id="KW-0067">ATP-binding</keyword>
<dbReference type="Gramene" id="ERN08409">
    <property type="protein sequence ID" value="ERN08409"/>
    <property type="gene ID" value="AMTR_s00148p00097360"/>
</dbReference>
<dbReference type="FunFam" id="1.10.510.10:FF:000600">
    <property type="entry name" value="Phosphoenolpyruvate carboxylase kinase 2"/>
    <property type="match status" value="1"/>
</dbReference>
<proteinExistence type="inferred from homology"/>
<dbReference type="OMA" id="PWITSGC"/>
<evidence type="ECO:0000256" key="7">
    <source>
        <dbReference type="RuleBase" id="RU000304"/>
    </source>
</evidence>
<evidence type="ECO:0000256" key="5">
    <source>
        <dbReference type="ARBA" id="ARBA00022840"/>
    </source>
</evidence>
<dbReference type="InterPro" id="IPR017441">
    <property type="entry name" value="Protein_kinase_ATP_BS"/>
</dbReference>
<dbReference type="InterPro" id="IPR011009">
    <property type="entry name" value="Kinase-like_dom_sf"/>
</dbReference>
<dbReference type="PANTHER" id="PTHR24349">
    <property type="entry name" value="SERINE/THREONINE-PROTEIN KINASE"/>
    <property type="match status" value="1"/>
</dbReference>
<accession>W1PKX1</accession>
<dbReference type="InterPro" id="IPR000719">
    <property type="entry name" value="Prot_kinase_dom"/>
</dbReference>
<dbReference type="GO" id="GO:0005634">
    <property type="term" value="C:nucleus"/>
    <property type="evidence" value="ECO:0000318"/>
    <property type="project" value="GO_Central"/>
</dbReference>
<evidence type="ECO:0000256" key="4">
    <source>
        <dbReference type="ARBA" id="ARBA00022777"/>
    </source>
</evidence>
<evidence type="ECO:0000256" key="2">
    <source>
        <dbReference type="ARBA" id="ARBA00022679"/>
    </source>
</evidence>
<gene>
    <name evidence="9" type="ORF">AMTR_s00148p00097360</name>
</gene>
<dbReference type="PROSITE" id="PS00108">
    <property type="entry name" value="PROTEIN_KINASE_ST"/>
    <property type="match status" value="1"/>
</dbReference>
<dbReference type="GO" id="GO:0009931">
    <property type="term" value="F:calcium-dependent protein serine/threonine kinase activity"/>
    <property type="evidence" value="ECO:0000318"/>
    <property type="project" value="GO_Central"/>
</dbReference>
<dbReference type="OrthoDB" id="40902at2759"/>
<organism evidence="9 10">
    <name type="scientific">Amborella trichopoda</name>
    <dbReference type="NCBI Taxonomy" id="13333"/>
    <lineage>
        <taxon>Eukaryota</taxon>
        <taxon>Viridiplantae</taxon>
        <taxon>Streptophyta</taxon>
        <taxon>Embryophyta</taxon>
        <taxon>Tracheophyta</taxon>
        <taxon>Spermatophyta</taxon>
        <taxon>Magnoliopsida</taxon>
        <taxon>Amborellales</taxon>
        <taxon>Amborellaceae</taxon>
        <taxon>Amborella</taxon>
    </lineage>
</organism>
<keyword evidence="3 6" id="KW-0547">Nucleotide-binding</keyword>
<evidence type="ECO:0000313" key="9">
    <source>
        <dbReference type="EMBL" id="ERN08409.1"/>
    </source>
</evidence>
<evidence type="ECO:0000256" key="6">
    <source>
        <dbReference type="PROSITE-ProRule" id="PRU10141"/>
    </source>
</evidence>
<dbReference type="GO" id="GO:0004683">
    <property type="term" value="F:calcium/calmodulin-dependent protein kinase activity"/>
    <property type="evidence" value="ECO:0000318"/>
    <property type="project" value="GO_Central"/>
</dbReference>
<dbReference type="AlphaFoldDB" id="W1PKX1"/>
<sequence length="276" mass="30756">MSEQLKRDFEVLEEIGRGRFGRVFRCVSPDSGQIFAVKSIDKGLLEDPIDRECIENEAKLLQIVGNHPNVILLQAVYEDESFLHLVMEICLGQDLYDKVADHPVSEQEAAGIMAQLMEAVAHCHSRGVAHRDIKPENVLFDGRSRLKLADFGSADCFYGGSMRGVVGTPYYVAPEVLLGLDYGEKVDIWSCGVVLYVLLGGEPPFSGESPADIFAAVLRGNLRFPFRKFVGISTSAKDLMRRMLCKDPAKRYTAEQVLRHPWITSGGEQRTMVDMT</sequence>
<dbReference type="GO" id="GO:0005737">
    <property type="term" value="C:cytoplasm"/>
    <property type="evidence" value="ECO:0000318"/>
    <property type="project" value="GO_Central"/>
</dbReference>
<comment type="similarity">
    <text evidence="7">Belongs to the protein kinase superfamily.</text>
</comment>
<dbReference type="PIRSF" id="PIRSF000654">
    <property type="entry name" value="Integrin-linked_kinase"/>
    <property type="match status" value="1"/>
</dbReference>
<dbReference type="STRING" id="13333.W1PKX1"/>
<dbReference type="Proteomes" id="UP000017836">
    <property type="component" value="Unassembled WGS sequence"/>
</dbReference>
<dbReference type="KEGG" id="atr:18995834"/>
<dbReference type="GO" id="GO:0035556">
    <property type="term" value="P:intracellular signal transduction"/>
    <property type="evidence" value="ECO:0000318"/>
    <property type="project" value="GO_Central"/>
</dbReference>
<protein>
    <recommendedName>
        <fullName evidence="8">Protein kinase domain-containing protein</fullName>
    </recommendedName>
</protein>
<dbReference type="EMBL" id="KI393463">
    <property type="protein sequence ID" value="ERN08409.1"/>
    <property type="molecule type" value="Genomic_DNA"/>
</dbReference>
<dbReference type="CDD" id="cd05117">
    <property type="entry name" value="STKc_CAMK"/>
    <property type="match status" value="1"/>
</dbReference>
<keyword evidence="10" id="KW-1185">Reference proteome</keyword>
<keyword evidence="4" id="KW-0418">Kinase</keyword>
<name>W1PKX1_AMBTC</name>
<dbReference type="HOGENOM" id="CLU_000288_63_0_1"/>
<dbReference type="PROSITE" id="PS50011">
    <property type="entry name" value="PROTEIN_KINASE_DOM"/>
    <property type="match status" value="1"/>
</dbReference>
<reference evidence="10" key="1">
    <citation type="journal article" date="2013" name="Science">
        <title>The Amborella genome and the evolution of flowering plants.</title>
        <authorList>
            <consortium name="Amborella Genome Project"/>
        </authorList>
    </citation>
    <scope>NUCLEOTIDE SEQUENCE [LARGE SCALE GENOMIC DNA]</scope>
</reference>
<evidence type="ECO:0000313" key="10">
    <source>
        <dbReference type="Proteomes" id="UP000017836"/>
    </source>
</evidence>
<dbReference type="PROSITE" id="PS00107">
    <property type="entry name" value="PROTEIN_KINASE_ATP"/>
    <property type="match status" value="1"/>
</dbReference>
<dbReference type="eggNOG" id="KOG0032">
    <property type="taxonomic scope" value="Eukaryota"/>
</dbReference>
<dbReference type="Gene3D" id="1.10.510.10">
    <property type="entry name" value="Transferase(Phosphotransferase) domain 1"/>
    <property type="match status" value="1"/>
</dbReference>
<evidence type="ECO:0000256" key="1">
    <source>
        <dbReference type="ARBA" id="ARBA00022527"/>
    </source>
</evidence>
<keyword evidence="2" id="KW-0808">Transferase</keyword>
<feature type="binding site" evidence="6">
    <location>
        <position position="38"/>
    </location>
    <ligand>
        <name>ATP</name>
        <dbReference type="ChEBI" id="CHEBI:30616"/>
    </ligand>
</feature>
<keyword evidence="1 7" id="KW-0723">Serine/threonine-protein kinase</keyword>